<dbReference type="AlphaFoldDB" id="A0A0A9C3X3"/>
<evidence type="ECO:0000313" key="1">
    <source>
        <dbReference type="EMBL" id="JAD70999.1"/>
    </source>
</evidence>
<reference evidence="1" key="2">
    <citation type="journal article" date="2015" name="Data Brief">
        <title>Shoot transcriptome of the giant reed, Arundo donax.</title>
        <authorList>
            <person name="Barrero R.A."/>
            <person name="Guerrero F.D."/>
            <person name="Moolhuijzen P."/>
            <person name="Goolsby J.A."/>
            <person name="Tidwell J."/>
            <person name="Bellgard S.E."/>
            <person name="Bellgard M.I."/>
        </authorList>
    </citation>
    <scope>NUCLEOTIDE SEQUENCE</scope>
    <source>
        <tissue evidence="1">Shoot tissue taken approximately 20 cm above the soil surface</tissue>
    </source>
</reference>
<organism evidence="1">
    <name type="scientific">Arundo donax</name>
    <name type="common">Giant reed</name>
    <name type="synonym">Donax arundinaceus</name>
    <dbReference type="NCBI Taxonomy" id="35708"/>
    <lineage>
        <taxon>Eukaryota</taxon>
        <taxon>Viridiplantae</taxon>
        <taxon>Streptophyta</taxon>
        <taxon>Embryophyta</taxon>
        <taxon>Tracheophyta</taxon>
        <taxon>Spermatophyta</taxon>
        <taxon>Magnoliopsida</taxon>
        <taxon>Liliopsida</taxon>
        <taxon>Poales</taxon>
        <taxon>Poaceae</taxon>
        <taxon>PACMAD clade</taxon>
        <taxon>Arundinoideae</taxon>
        <taxon>Arundineae</taxon>
        <taxon>Arundo</taxon>
    </lineage>
</organism>
<reference evidence="1" key="1">
    <citation type="submission" date="2014-09" db="EMBL/GenBank/DDBJ databases">
        <authorList>
            <person name="Magalhaes I.L.F."/>
            <person name="Oliveira U."/>
            <person name="Santos F.R."/>
            <person name="Vidigal T.H.D.A."/>
            <person name="Brescovit A.D."/>
            <person name="Santos A.J."/>
        </authorList>
    </citation>
    <scope>NUCLEOTIDE SEQUENCE</scope>
    <source>
        <tissue evidence="1">Shoot tissue taken approximately 20 cm above the soil surface</tissue>
    </source>
</reference>
<name>A0A0A9C3X3_ARUDO</name>
<protein>
    <submittedName>
        <fullName evidence="1">Uncharacterized protein</fullName>
    </submittedName>
</protein>
<sequence>MHQNIPDNMFAGSQQGSRILPDRTQIELQAGDVVPWLPNIHPKPGKNHGIQLFISNDSREYLLLE</sequence>
<dbReference type="EMBL" id="GBRH01226896">
    <property type="protein sequence ID" value="JAD70999.1"/>
    <property type="molecule type" value="Transcribed_RNA"/>
</dbReference>
<accession>A0A0A9C3X3</accession>
<proteinExistence type="predicted"/>